<dbReference type="EMBL" id="GBRH01227526">
    <property type="protein sequence ID" value="JAD70369.1"/>
    <property type="molecule type" value="Transcribed_RNA"/>
</dbReference>
<dbReference type="AlphaFoldDB" id="A0A0A9C237"/>
<protein>
    <submittedName>
        <fullName evidence="1">Uncharacterized protein</fullName>
    </submittedName>
</protein>
<proteinExistence type="predicted"/>
<name>A0A0A9C237_ARUDO</name>
<accession>A0A0A9C237</accession>
<reference evidence="1" key="2">
    <citation type="journal article" date="2015" name="Data Brief">
        <title>Shoot transcriptome of the giant reed, Arundo donax.</title>
        <authorList>
            <person name="Barrero R.A."/>
            <person name="Guerrero F.D."/>
            <person name="Moolhuijzen P."/>
            <person name="Goolsby J.A."/>
            <person name="Tidwell J."/>
            <person name="Bellgard S.E."/>
            <person name="Bellgard M.I."/>
        </authorList>
    </citation>
    <scope>NUCLEOTIDE SEQUENCE</scope>
    <source>
        <tissue evidence="1">Shoot tissue taken approximately 20 cm above the soil surface</tissue>
    </source>
</reference>
<evidence type="ECO:0000313" key="1">
    <source>
        <dbReference type="EMBL" id="JAD70369.1"/>
    </source>
</evidence>
<reference evidence="1" key="1">
    <citation type="submission" date="2014-09" db="EMBL/GenBank/DDBJ databases">
        <authorList>
            <person name="Magalhaes I.L.F."/>
            <person name="Oliveira U."/>
            <person name="Santos F.R."/>
            <person name="Vidigal T.H.D.A."/>
            <person name="Brescovit A.D."/>
            <person name="Santos A.J."/>
        </authorList>
    </citation>
    <scope>NUCLEOTIDE SEQUENCE</scope>
    <source>
        <tissue evidence="1">Shoot tissue taken approximately 20 cm above the soil surface</tissue>
    </source>
</reference>
<organism evidence="1">
    <name type="scientific">Arundo donax</name>
    <name type="common">Giant reed</name>
    <name type="synonym">Donax arundinaceus</name>
    <dbReference type="NCBI Taxonomy" id="35708"/>
    <lineage>
        <taxon>Eukaryota</taxon>
        <taxon>Viridiplantae</taxon>
        <taxon>Streptophyta</taxon>
        <taxon>Embryophyta</taxon>
        <taxon>Tracheophyta</taxon>
        <taxon>Spermatophyta</taxon>
        <taxon>Magnoliopsida</taxon>
        <taxon>Liliopsida</taxon>
        <taxon>Poales</taxon>
        <taxon>Poaceae</taxon>
        <taxon>PACMAD clade</taxon>
        <taxon>Arundinoideae</taxon>
        <taxon>Arundineae</taxon>
        <taxon>Arundo</taxon>
    </lineage>
</organism>
<sequence>MTFSSFEPNYEVVIVALCSSPSAGVYLKVVDLLENAGLKF</sequence>